<dbReference type="CDD" id="cd24032">
    <property type="entry name" value="ASKHA_NBD_TsaB"/>
    <property type="match status" value="1"/>
</dbReference>
<protein>
    <submittedName>
        <fullName evidence="5">tRNA threonylcarbamoyladenosine biosynthesis protein TsaB</fullName>
    </submittedName>
</protein>
<evidence type="ECO:0000259" key="4">
    <source>
        <dbReference type="Pfam" id="PF00814"/>
    </source>
</evidence>
<evidence type="ECO:0000256" key="3">
    <source>
        <dbReference type="ARBA" id="ARBA00022694"/>
    </source>
</evidence>
<dbReference type="InterPro" id="IPR000905">
    <property type="entry name" value="Gcp-like_dom"/>
</dbReference>
<dbReference type="SUPFAM" id="SSF53067">
    <property type="entry name" value="Actin-like ATPase domain"/>
    <property type="match status" value="2"/>
</dbReference>
<dbReference type="PANTHER" id="PTHR11735">
    <property type="entry name" value="TRNA N6-ADENOSINE THREONYLCARBAMOYLTRANSFERASE"/>
    <property type="match status" value="1"/>
</dbReference>
<reference evidence="5" key="1">
    <citation type="submission" date="2018-06" db="EMBL/GenBank/DDBJ databases">
        <authorList>
            <person name="Zhirakovskaya E."/>
        </authorList>
    </citation>
    <scope>NUCLEOTIDE SEQUENCE</scope>
</reference>
<gene>
    <name evidence="5" type="ORF">MNBD_GAMMA12-161</name>
</gene>
<dbReference type="NCBIfam" id="TIGR03725">
    <property type="entry name" value="T6A_YeaZ"/>
    <property type="match status" value="1"/>
</dbReference>
<dbReference type="EMBL" id="UOFL01000058">
    <property type="protein sequence ID" value="VAW74414.1"/>
    <property type="molecule type" value="Genomic_DNA"/>
</dbReference>
<dbReference type="AlphaFoldDB" id="A0A3B0YZN0"/>
<dbReference type="InterPro" id="IPR022496">
    <property type="entry name" value="T6A_TsaB"/>
</dbReference>
<name>A0A3B0YZN0_9ZZZZ</name>
<dbReference type="GO" id="GO:0005829">
    <property type="term" value="C:cytosol"/>
    <property type="evidence" value="ECO:0007669"/>
    <property type="project" value="TreeGrafter"/>
</dbReference>
<keyword evidence="3" id="KW-0819">tRNA processing</keyword>
<accession>A0A3B0YZN0</accession>
<keyword evidence="2" id="KW-0963">Cytoplasm</keyword>
<dbReference type="PANTHER" id="PTHR11735:SF11">
    <property type="entry name" value="TRNA THREONYLCARBAMOYLADENOSINE BIOSYNTHESIS PROTEIN TSAB"/>
    <property type="match status" value="1"/>
</dbReference>
<dbReference type="Pfam" id="PF00814">
    <property type="entry name" value="TsaD"/>
    <property type="match status" value="1"/>
</dbReference>
<comment type="subcellular location">
    <subcellularLocation>
        <location evidence="1">Cytoplasm</location>
    </subcellularLocation>
</comment>
<evidence type="ECO:0000256" key="1">
    <source>
        <dbReference type="ARBA" id="ARBA00004496"/>
    </source>
</evidence>
<organism evidence="5">
    <name type="scientific">hydrothermal vent metagenome</name>
    <dbReference type="NCBI Taxonomy" id="652676"/>
    <lineage>
        <taxon>unclassified sequences</taxon>
        <taxon>metagenomes</taxon>
        <taxon>ecological metagenomes</taxon>
    </lineage>
</organism>
<feature type="domain" description="Gcp-like" evidence="4">
    <location>
        <begin position="31"/>
        <end position="150"/>
    </location>
</feature>
<proteinExistence type="predicted"/>
<dbReference type="Gene3D" id="3.30.420.40">
    <property type="match status" value="2"/>
</dbReference>
<sequence length="231" mass="24920">MKILAIETATEACTVALRYDNEVLERYEIKPRGHSLLVLPMIEELLSEAGLSKSALDVIAFGCGPGAFTGVRIAASITQGIAFAMDIPVVPVSTLLGLAQGAFRQFGVCQIIPIIDARMDEVYLSQCTLGQEGIMQPLMSELVISPNEVDLPNTGSWLGVGSGWDRYHDILLSDSSLTVTWNPGLLPHAQDVAEIGQSLFEQGRAVAAEEAIPVYVRNKVAAKTHERKIDS</sequence>
<evidence type="ECO:0000313" key="5">
    <source>
        <dbReference type="EMBL" id="VAW74414.1"/>
    </source>
</evidence>
<dbReference type="GO" id="GO:0002949">
    <property type="term" value="P:tRNA threonylcarbamoyladenosine modification"/>
    <property type="evidence" value="ECO:0007669"/>
    <property type="project" value="InterPro"/>
</dbReference>
<evidence type="ECO:0000256" key="2">
    <source>
        <dbReference type="ARBA" id="ARBA00022490"/>
    </source>
</evidence>
<dbReference type="InterPro" id="IPR043129">
    <property type="entry name" value="ATPase_NBD"/>
</dbReference>
<dbReference type="FunFam" id="3.30.420.40:FF:000097">
    <property type="entry name" value="tRNA threonylcarbamoyladenosine biosynthesis protein TsaB"/>
    <property type="match status" value="1"/>
</dbReference>